<dbReference type="SMART" id="SM00558">
    <property type="entry name" value="JmjC"/>
    <property type="match status" value="1"/>
</dbReference>
<dbReference type="GO" id="GO:0000785">
    <property type="term" value="C:chromatin"/>
    <property type="evidence" value="ECO:0007669"/>
    <property type="project" value="TreeGrafter"/>
</dbReference>
<keyword evidence="4" id="KW-0408">Iron</keyword>
<evidence type="ECO:0000259" key="8">
    <source>
        <dbReference type="PROSITE" id="PS51183"/>
    </source>
</evidence>
<dbReference type="GO" id="GO:0040029">
    <property type="term" value="P:epigenetic regulation of gene expression"/>
    <property type="evidence" value="ECO:0007669"/>
    <property type="project" value="UniProtKB-ARBA"/>
</dbReference>
<gene>
    <name evidence="10" type="ORF">Cni_G21997</name>
</gene>
<evidence type="ECO:0000256" key="1">
    <source>
        <dbReference type="ARBA" id="ARBA00001954"/>
    </source>
</evidence>
<keyword evidence="2" id="KW-0479">Metal-binding</keyword>
<dbReference type="InterPro" id="IPR003347">
    <property type="entry name" value="JmjC_dom"/>
</dbReference>
<evidence type="ECO:0000313" key="10">
    <source>
        <dbReference type="EMBL" id="WOL13228.1"/>
    </source>
</evidence>
<feature type="domain" description="JmjN" evidence="8">
    <location>
        <begin position="60"/>
        <end position="101"/>
    </location>
</feature>
<dbReference type="PANTHER" id="PTHR10694:SF33">
    <property type="entry name" value="LYSINE-SPECIFIC DEMETHYLASE 5"/>
    <property type="match status" value="1"/>
</dbReference>
<evidence type="ECO:0000256" key="4">
    <source>
        <dbReference type="ARBA" id="ARBA00023004"/>
    </source>
</evidence>
<name>A0AAQ3QKU0_9LILI</name>
<comment type="cofactor">
    <cofactor evidence="1">
        <name>Fe(2+)</name>
        <dbReference type="ChEBI" id="CHEBI:29033"/>
    </cofactor>
</comment>
<dbReference type="Pfam" id="PF02373">
    <property type="entry name" value="JmjC"/>
    <property type="match status" value="1"/>
</dbReference>
<accession>A0AAQ3QKU0</accession>
<evidence type="ECO:0000256" key="6">
    <source>
        <dbReference type="ARBA" id="ARBA00023163"/>
    </source>
</evidence>
<organism evidence="10 11">
    <name type="scientific">Canna indica</name>
    <name type="common">Indian-shot</name>
    <dbReference type="NCBI Taxonomy" id="4628"/>
    <lineage>
        <taxon>Eukaryota</taxon>
        <taxon>Viridiplantae</taxon>
        <taxon>Streptophyta</taxon>
        <taxon>Embryophyta</taxon>
        <taxon>Tracheophyta</taxon>
        <taxon>Spermatophyta</taxon>
        <taxon>Magnoliopsida</taxon>
        <taxon>Liliopsida</taxon>
        <taxon>Zingiberales</taxon>
        <taxon>Cannaceae</taxon>
        <taxon>Canna</taxon>
    </lineage>
</organism>
<dbReference type="Gene3D" id="2.60.120.650">
    <property type="entry name" value="Cupin"/>
    <property type="match status" value="1"/>
</dbReference>
<dbReference type="GO" id="GO:0016491">
    <property type="term" value="F:oxidoreductase activity"/>
    <property type="evidence" value="ECO:0007669"/>
    <property type="project" value="UniProtKB-KW"/>
</dbReference>
<dbReference type="EMBL" id="CP136896">
    <property type="protein sequence ID" value="WOL13228.1"/>
    <property type="molecule type" value="Genomic_DNA"/>
</dbReference>
<dbReference type="AlphaFoldDB" id="A0AAQ3QKU0"/>
<dbReference type="PROSITE" id="PS51184">
    <property type="entry name" value="JMJC"/>
    <property type="match status" value="1"/>
</dbReference>
<evidence type="ECO:0000259" key="9">
    <source>
        <dbReference type="PROSITE" id="PS51184"/>
    </source>
</evidence>
<feature type="domain" description="JmjC" evidence="9">
    <location>
        <begin position="207"/>
        <end position="377"/>
    </location>
</feature>
<dbReference type="InterPro" id="IPR003349">
    <property type="entry name" value="JmjN"/>
</dbReference>
<reference evidence="10 11" key="1">
    <citation type="submission" date="2023-10" db="EMBL/GenBank/DDBJ databases">
        <title>Chromosome-scale genome assembly provides insights into flower coloration mechanisms of Canna indica.</title>
        <authorList>
            <person name="Li C."/>
        </authorList>
    </citation>
    <scope>NUCLEOTIDE SEQUENCE [LARGE SCALE GENOMIC DNA]</scope>
    <source>
        <tissue evidence="10">Flower</tissue>
    </source>
</reference>
<keyword evidence="7" id="KW-0539">Nucleus</keyword>
<keyword evidence="6" id="KW-0804">Transcription</keyword>
<keyword evidence="5" id="KW-0805">Transcription regulation</keyword>
<dbReference type="GO" id="GO:0141052">
    <property type="term" value="F:histone H3 demethylase activity"/>
    <property type="evidence" value="ECO:0007669"/>
    <property type="project" value="UniProtKB-ARBA"/>
</dbReference>
<evidence type="ECO:0000256" key="5">
    <source>
        <dbReference type="ARBA" id="ARBA00023015"/>
    </source>
</evidence>
<dbReference type="GO" id="GO:0046872">
    <property type="term" value="F:metal ion binding"/>
    <property type="evidence" value="ECO:0007669"/>
    <property type="project" value="UniProtKB-KW"/>
</dbReference>
<dbReference type="PROSITE" id="PS51183">
    <property type="entry name" value="JMJN"/>
    <property type="match status" value="1"/>
</dbReference>
<protein>
    <submittedName>
        <fullName evidence="10">Lysine-specific demethylase JMJ706-like isoform X1</fullName>
    </submittedName>
</protein>
<dbReference type="Pfam" id="PF02928">
    <property type="entry name" value="zf-C5HC2"/>
    <property type="match status" value="1"/>
</dbReference>
<evidence type="ECO:0000313" key="11">
    <source>
        <dbReference type="Proteomes" id="UP001327560"/>
    </source>
</evidence>
<dbReference type="SUPFAM" id="SSF51197">
    <property type="entry name" value="Clavaminate synthase-like"/>
    <property type="match status" value="1"/>
</dbReference>
<proteinExistence type="predicted"/>
<dbReference type="Proteomes" id="UP001327560">
    <property type="component" value="Chromosome 7"/>
</dbReference>
<dbReference type="Pfam" id="PF02375">
    <property type="entry name" value="JmjN"/>
    <property type="match status" value="1"/>
</dbReference>
<evidence type="ECO:0000256" key="2">
    <source>
        <dbReference type="ARBA" id="ARBA00022723"/>
    </source>
</evidence>
<sequence length="713" mass="81210">MMTRSGGVPLKTSISWGTRTHRNVDGVLHLSGVRREAFLKHKLEKFDISNLQWINDIPECPVFYPTKEEFENPLDYIQQIAPMASKFGICKIVSPLVASVPAGIVLMKEKVGFRFTTRVQPLRLAEWNEDDKISFFMSGRNYTFREFEKMANKIFARRYSSAGYLPDKYLEEEFWNEITNGKIESVEYACDIDGSAFSSSSSDQLGKSKWNLKKLSRHPKSILRLLRAAIPGVTDPMLYIGMLFSMFAWHVEDHYLYSINYHHCGASKTWYGVPGHAAFDFEKVVREHVYDHELLSTKGNDAAFDVLLEKTTMFPPNILLQNGIPVYKAVQKPGEFVVTFPRAYHAGFSHGFNCGEAVNFATGDWFSFGYAASKHYAFLKRSPLLPYEELLCKEALLLSNRFSNAVSLNLVQIKDFPSQRSVKIAFVQLIRFQHYARWLLMNFGARMHHSSDLTGTVLCSICKRDCYISYFQCNCNLQPVCLHHVKERTNCSCGGNCIVFLRKDLPELETVARKFEQEDGILEEIERQNLLCTIEEDGYRPYCKTKFVEALVIEEKTVLHSQGLRFMSRNEGAMHGSPVFQPHSESSTLSSIGLDDGSLEIDDGEKSKRTTLVDCSRRHSGSEYGSLQFIPSSDKCKSDCNTGFSKVPMQDSDDSDSEIFRVKRRSSMMLAKRSANDLIIPRFPGQQVFKRLKKLRQGGGSAHFPLIKEQSNH</sequence>
<evidence type="ECO:0000256" key="3">
    <source>
        <dbReference type="ARBA" id="ARBA00023002"/>
    </source>
</evidence>
<keyword evidence="11" id="KW-1185">Reference proteome</keyword>
<dbReference type="FunFam" id="2.60.120.650:FF:000016">
    <property type="entry name" value="Lysine-specific demethylase isoform A"/>
    <property type="match status" value="1"/>
</dbReference>
<dbReference type="PANTHER" id="PTHR10694">
    <property type="entry name" value="LYSINE-SPECIFIC DEMETHYLASE"/>
    <property type="match status" value="1"/>
</dbReference>
<keyword evidence="3" id="KW-0560">Oxidoreductase</keyword>
<dbReference type="SMART" id="SM00545">
    <property type="entry name" value="JmjN"/>
    <property type="match status" value="1"/>
</dbReference>
<dbReference type="GO" id="GO:0005634">
    <property type="term" value="C:nucleus"/>
    <property type="evidence" value="ECO:0007669"/>
    <property type="project" value="TreeGrafter"/>
</dbReference>
<evidence type="ECO:0000256" key="7">
    <source>
        <dbReference type="ARBA" id="ARBA00023242"/>
    </source>
</evidence>
<dbReference type="InterPro" id="IPR004198">
    <property type="entry name" value="Znf_C5HC2"/>
</dbReference>